<evidence type="ECO:0000313" key="6">
    <source>
        <dbReference type="EMBL" id="RKP33630.1"/>
    </source>
</evidence>
<dbReference type="Gene3D" id="3.40.50.300">
    <property type="entry name" value="P-loop containing nucleotide triphosphate hydrolases"/>
    <property type="match status" value="1"/>
</dbReference>
<keyword evidence="3" id="KW-0067">ATP-binding</keyword>
<dbReference type="EMBL" id="ML003684">
    <property type="protein sequence ID" value="RKP33630.1"/>
    <property type="molecule type" value="Genomic_DNA"/>
</dbReference>
<evidence type="ECO:0000256" key="3">
    <source>
        <dbReference type="ARBA" id="ARBA00022840"/>
    </source>
</evidence>
<feature type="non-terminal residue" evidence="6">
    <location>
        <position position="262"/>
    </location>
</feature>
<reference evidence="7" key="1">
    <citation type="journal article" date="2018" name="Nat. Microbiol.">
        <title>Leveraging single-cell genomics to expand the fungal tree of life.</title>
        <authorList>
            <person name="Ahrendt S.R."/>
            <person name="Quandt C.A."/>
            <person name="Ciobanu D."/>
            <person name="Clum A."/>
            <person name="Salamov A."/>
            <person name="Andreopoulos B."/>
            <person name="Cheng J.F."/>
            <person name="Woyke T."/>
            <person name="Pelin A."/>
            <person name="Henrissat B."/>
            <person name="Reynolds N.K."/>
            <person name="Benny G.L."/>
            <person name="Smith M.E."/>
            <person name="James T.Y."/>
            <person name="Grigoriev I.V."/>
        </authorList>
    </citation>
    <scope>NUCLEOTIDE SEQUENCE [LARGE SCALE GENOMIC DNA]</scope>
    <source>
        <strain evidence="7">RSA 468</strain>
    </source>
</reference>
<dbReference type="PANTHER" id="PTHR45623:SF17">
    <property type="entry name" value="CHROMODOMAIN-HELICASE-DNA-BINDING PROTEIN 3-RELATED"/>
    <property type="match status" value="1"/>
</dbReference>
<dbReference type="GO" id="GO:0005524">
    <property type="term" value="F:ATP binding"/>
    <property type="evidence" value="ECO:0007669"/>
    <property type="project" value="InterPro"/>
</dbReference>
<accession>A0A4P9ZMU6</accession>
<dbReference type="InterPro" id="IPR038718">
    <property type="entry name" value="SNF2-like_sf"/>
</dbReference>
<proteinExistence type="predicted"/>
<evidence type="ECO:0000256" key="4">
    <source>
        <dbReference type="ARBA" id="ARBA00023242"/>
    </source>
</evidence>
<feature type="domain" description="Helicase ATP-binding" evidence="5">
    <location>
        <begin position="1"/>
        <end position="66"/>
    </location>
</feature>
<keyword evidence="2" id="KW-0547">Nucleotide-binding</keyword>
<evidence type="ECO:0000256" key="1">
    <source>
        <dbReference type="ARBA" id="ARBA00004123"/>
    </source>
</evidence>
<sequence length="262" mass="29715">TSVFQDITRRWSCLVIDEGHRLKNDANKLFVQLRKIPTQHTVLLTGTPLQNNVQELFTLMSFIDPTEFGDIETLSARYASLQGDQIPELHGLIKPYILRRTKTEVLRDTVPSKHEVIVPITMTTIQKELYRSTLSKNFTLLNSITHQIAALRSKGDAKDGASASKSSTVAPTSRVGLLNILMTLRQLLNHPYILPGVEPPLDDPEQQLRELIDASGKLRLLHTMLTVMRERGHRVLIFSQMKRVLDVLDDYMVAEAIPFLRL</sequence>
<dbReference type="Pfam" id="PF00176">
    <property type="entry name" value="SNF2-rel_dom"/>
    <property type="match status" value="1"/>
</dbReference>
<dbReference type="PANTHER" id="PTHR45623">
    <property type="entry name" value="CHROMODOMAIN-HELICASE-DNA-BINDING PROTEIN 3-RELATED-RELATED"/>
    <property type="match status" value="1"/>
</dbReference>
<dbReference type="Gene3D" id="3.40.50.10810">
    <property type="entry name" value="Tandem AAA-ATPase domain"/>
    <property type="match status" value="1"/>
</dbReference>
<feature type="non-terminal residue" evidence="6">
    <location>
        <position position="1"/>
    </location>
</feature>
<dbReference type="GO" id="GO:0016887">
    <property type="term" value="F:ATP hydrolysis activity"/>
    <property type="evidence" value="ECO:0007669"/>
    <property type="project" value="TreeGrafter"/>
</dbReference>
<dbReference type="GO" id="GO:0005634">
    <property type="term" value="C:nucleus"/>
    <property type="evidence" value="ECO:0007669"/>
    <property type="project" value="UniProtKB-SubCell"/>
</dbReference>
<dbReference type="AlphaFoldDB" id="A0A4P9ZMU6"/>
<comment type="subcellular location">
    <subcellularLocation>
        <location evidence="1">Nucleus</location>
    </subcellularLocation>
</comment>
<keyword evidence="4" id="KW-0539">Nucleus</keyword>
<protein>
    <submittedName>
        <fullName evidence="6">SNF2 family N-terminal domain-containing protein</fullName>
    </submittedName>
</protein>
<gene>
    <name evidence="6" type="ORF">BJ085DRAFT_10296</name>
</gene>
<dbReference type="GO" id="GO:0000785">
    <property type="term" value="C:chromatin"/>
    <property type="evidence" value="ECO:0007669"/>
    <property type="project" value="TreeGrafter"/>
</dbReference>
<dbReference type="InterPro" id="IPR014001">
    <property type="entry name" value="Helicase_ATP-bd"/>
</dbReference>
<dbReference type="InterPro" id="IPR000330">
    <property type="entry name" value="SNF2_N"/>
</dbReference>
<evidence type="ECO:0000256" key="2">
    <source>
        <dbReference type="ARBA" id="ARBA00022741"/>
    </source>
</evidence>
<dbReference type="InterPro" id="IPR027417">
    <property type="entry name" value="P-loop_NTPase"/>
</dbReference>
<dbReference type="Proteomes" id="UP000268162">
    <property type="component" value="Unassembled WGS sequence"/>
</dbReference>
<dbReference type="GO" id="GO:0042393">
    <property type="term" value="F:histone binding"/>
    <property type="evidence" value="ECO:0007669"/>
    <property type="project" value="TreeGrafter"/>
</dbReference>
<dbReference type="SUPFAM" id="SSF52540">
    <property type="entry name" value="P-loop containing nucleoside triphosphate hydrolases"/>
    <property type="match status" value="2"/>
</dbReference>
<keyword evidence="7" id="KW-1185">Reference proteome</keyword>
<dbReference type="STRING" id="215637.A0A4P9ZMU6"/>
<evidence type="ECO:0000313" key="7">
    <source>
        <dbReference type="Proteomes" id="UP000268162"/>
    </source>
</evidence>
<organism evidence="6 7">
    <name type="scientific">Dimargaris cristalligena</name>
    <dbReference type="NCBI Taxonomy" id="215637"/>
    <lineage>
        <taxon>Eukaryota</taxon>
        <taxon>Fungi</taxon>
        <taxon>Fungi incertae sedis</taxon>
        <taxon>Zoopagomycota</taxon>
        <taxon>Kickxellomycotina</taxon>
        <taxon>Dimargaritomycetes</taxon>
        <taxon>Dimargaritales</taxon>
        <taxon>Dimargaritaceae</taxon>
        <taxon>Dimargaris</taxon>
    </lineage>
</organism>
<dbReference type="GO" id="GO:0003682">
    <property type="term" value="F:chromatin binding"/>
    <property type="evidence" value="ECO:0007669"/>
    <property type="project" value="TreeGrafter"/>
</dbReference>
<dbReference type="PROSITE" id="PS51192">
    <property type="entry name" value="HELICASE_ATP_BIND_1"/>
    <property type="match status" value="1"/>
</dbReference>
<name>A0A4P9ZMU6_9FUNG</name>
<dbReference type="GO" id="GO:0140658">
    <property type="term" value="F:ATP-dependent chromatin remodeler activity"/>
    <property type="evidence" value="ECO:0007669"/>
    <property type="project" value="TreeGrafter"/>
</dbReference>
<dbReference type="GO" id="GO:0003677">
    <property type="term" value="F:DNA binding"/>
    <property type="evidence" value="ECO:0007669"/>
    <property type="project" value="TreeGrafter"/>
</dbReference>
<evidence type="ECO:0000259" key="5">
    <source>
        <dbReference type="PROSITE" id="PS51192"/>
    </source>
</evidence>